<protein>
    <submittedName>
        <fullName evidence="2">Uncharacterized protein</fullName>
    </submittedName>
</protein>
<feature type="region of interest" description="Disordered" evidence="1">
    <location>
        <begin position="125"/>
        <end position="149"/>
    </location>
</feature>
<evidence type="ECO:0000256" key="1">
    <source>
        <dbReference type="SAM" id="MobiDB-lite"/>
    </source>
</evidence>
<feature type="compositionally biased region" description="Polar residues" evidence="1">
    <location>
        <begin position="48"/>
        <end position="61"/>
    </location>
</feature>
<dbReference type="EMBL" id="WHVB01000002">
    <property type="protein sequence ID" value="KAF8485727.1"/>
    <property type="molecule type" value="Genomic_DNA"/>
</dbReference>
<evidence type="ECO:0000313" key="2">
    <source>
        <dbReference type="EMBL" id="KAF8485727.1"/>
    </source>
</evidence>
<organism evidence="2 3">
    <name type="scientific">Russula ochroleuca</name>
    <dbReference type="NCBI Taxonomy" id="152965"/>
    <lineage>
        <taxon>Eukaryota</taxon>
        <taxon>Fungi</taxon>
        <taxon>Dikarya</taxon>
        <taxon>Basidiomycota</taxon>
        <taxon>Agaricomycotina</taxon>
        <taxon>Agaricomycetes</taxon>
        <taxon>Russulales</taxon>
        <taxon>Russulaceae</taxon>
        <taxon>Russula</taxon>
    </lineage>
</organism>
<reference evidence="2" key="2">
    <citation type="journal article" date="2020" name="Nat. Commun.">
        <title>Large-scale genome sequencing of mycorrhizal fungi provides insights into the early evolution of symbiotic traits.</title>
        <authorList>
            <person name="Miyauchi S."/>
            <person name="Kiss E."/>
            <person name="Kuo A."/>
            <person name="Drula E."/>
            <person name="Kohler A."/>
            <person name="Sanchez-Garcia M."/>
            <person name="Morin E."/>
            <person name="Andreopoulos B."/>
            <person name="Barry K.W."/>
            <person name="Bonito G."/>
            <person name="Buee M."/>
            <person name="Carver A."/>
            <person name="Chen C."/>
            <person name="Cichocki N."/>
            <person name="Clum A."/>
            <person name="Culley D."/>
            <person name="Crous P.W."/>
            <person name="Fauchery L."/>
            <person name="Girlanda M."/>
            <person name="Hayes R.D."/>
            <person name="Keri Z."/>
            <person name="LaButti K."/>
            <person name="Lipzen A."/>
            <person name="Lombard V."/>
            <person name="Magnuson J."/>
            <person name="Maillard F."/>
            <person name="Murat C."/>
            <person name="Nolan M."/>
            <person name="Ohm R.A."/>
            <person name="Pangilinan J."/>
            <person name="Pereira M.F."/>
            <person name="Perotto S."/>
            <person name="Peter M."/>
            <person name="Pfister S."/>
            <person name="Riley R."/>
            <person name="Sitrit Y."/>
            <person name="Stielow J.B."/>
            <person name="Szollosi G."/>
            <person name="Zifcakova L."/>
            <person name="Stursova M."/>
            <person name="Spatafora J.W."/>
            <person name="Tedersoo L."/>
            <person name="Vaario L.M."/>
            <person name="Yamada A."/>
            <person name="Yan M."/>
            <person name="Wang P."/>
            <person name="Xu J."/>
            <person name="Bruns T."/>
            <person name="Baldrian P."/>
            <person name="Vilgalys R."/>
            <person name="Dunand C."/>
            <person name="Henrissat B."/>
            <person name="Grigoriev I.V."/>
            <person name="Hibbett D."/>
            <person name="Nagy L.G."/>
            <person name="Martin F.M."/>
        </authorList>
    </citation>
    <scope>NUCLEOTIDE SEQUENCE</scope>
    <source>
        <strain evidence="2">Prilba</strain>
    </source>
</reference>
<accession>A0A9P5N436</accession>
<proteinExistence type="predicted"/>
<evidence type="ECO:0000313" key="3">
    <source>
        <dbReference type="Proteomes" id="UP000759537"/>
    </source>
</evidence>
<reference evidence="2" key="1">
    <citation type="submission" date="2019-10" db="EMBL/GenBank/DDBJ databases">
        <authorList>
            <consortium name="DOE Joint Genome Institute"/>
            <person name="Kuo A."/>
            <person name="Miyauchi S."/>
            <person name="Kiss E."/>
            <person name="Drula E."/>
            <person name="Kohler A."/>
            <person name="Sanchez-Garcia M."/>
            <person name="Andreopoulos B."/>
            <person name="Barry K.W."/>
            <person name="Bonito G."/>
            <person name="Buee M."/>
            <person name="Carver A."/>
            <person name="Chen C."/>
            <person name="Cichocki N."/>
            <person name="Clum A."/>
            <person name="Culley D."/>
            <person name="Crous P.W."/>
            <person name="Fauchery L."/>
            <person name="Girlanda M."/>
            <person name="Hayes R."/>
            <person name="Keri Z."/>
            <person name="LaButti K."/>
            <person name="Lipzen A."/>
            <person name="Lombard V."/>
            <person name="Magnuson J."/>
            <person name="Maillard F."/>
            <person name="Morin E."/>
            <person name="Murat C."/>
            <person name="Nolan M."/>
            <person name="Ohm R."/>
            <person name="Pangilinan J."/>
            <person name="Pereira M."/>
            <person name="Perotto S."/>
            <person name="Peter M."/>
            <person name="Riley R."/>
            <person name="Sitrit Y."/>
            <person name="Stielow B."/>
            <person name="Szollosi G."/>
            <person name="Zifcakova L."/>
            <person name="Stursova M."/>
            <person name="Spatafora J.W."/>
            <person name="Tedersoo L."/>
            <person name="Vaario L.-M."/>
            <person name="Yamada A."/>
            <person name="Yan M."/>
            <person name="Wang P."/>
            <person name="Xu J."/>
            <person name="Bruns T."/>
            <person name="Baldrian P."/>
            <person name="Vilgalys R."/>
            <person name="Henrissat B."/>
            <person name="Grigoriev I.V."/>
            <person name="Hibbett D."/>
            <person name="Nagy L.G."/>
            <person name="Martin F.M."/>
        </authorList>
    </citation>
    <scope>NUCLEOTIDE SEQUENCE</scope>
    <source>
        <strain evidence="2">Prilba</strain>
    </source>
</reference>
<gene>
    <name evidence="2" type="ORF">DFH94DRAFT_152285</name>
</gene>
<sequence length="245" mass="26842">MPLSLSTHRFVVSRPHARCSPHRYRGSRPVSTPRLLTPDLPVPESRLEPSQGSGSCDTSSAPATLTTSHDFGFLFLVDKTEAAPVMPRLRTQFRILSFSITAHDLSTGAWTCDYLPYQLGEEEMGRKGSRPSWEAAVRNPRGSQGNGSLPVRLLQPSPLLIPVSVAGVRTGVVPDPDPGRSTARRFRLRLLHRTSKYRIKIPARICEGDSDWKSCEAALDEEGMGQEEVKNICHVASGNRSCVGG</sequence>
<comment type="caution">
    <text evidence="2">The sequence shown here is derived from an EMBL/GenBank/DDBJ whole genome shotgun (WGS) entry which is preliminary data.</text>
</comment>
<feature type="region of interest" description="Disordered" evidence="1">
    <location>
        <begin position="20"/>
        <end position="61"/>
    </location>
</feature>
<dbReference type="Proteomes" id="UP000759537">
    <property type="component" value="Unassembled WGS sequence"/>
</dbReference>
<name>A0A9P5N436_9AGAM</name>
<keyword evidence="3" id="KW-1185">Reference proteome</keyword>
<dbReference type="AlphaFoldDB" id="A0A9P5N436"/>